<dbReference type="SUPFAM" id="SSF50249">
    <property type="entry name" value="Nucleic acid-binding proteins"/>
    <property type="match status" value="1"/>
</dbReference>
<feature type="domain" description="RNB" evidence="5">
    <location>
        <begin position="1"/>
        <end position="245"/>
    </location>
</feature>
<dbReference type="SMART" id="SM00955">
    <property type="entry name" value="RNB"/>
    <property type="match status" value="1"/>
</dbReference>
<evidence type="ECO:0000259" key="5">
    <source>
        <dbReference type="SMART" id="SM00955"/>
    </source>
</evidence>
<accession>A0A024GTK0</accession>
<reference evidence="6 7" key="1">
    <citation type="submission" date="2012-05" db="EMBL/GenBank/DDBJ databases">
        <title>Recombination and specialization in a pathogen metapopulation.</title>
        <authorList>
            <person name="Gardiner A."/>
            <person name="Kemen E."/>
            <person name="Schultz-Larsen T."/>
            <person name="MacLean D."/>
            <person name="Van Oosterhout C."/>
            <person name="Jones J.D.G."/>
        </authorList>
    </citation>
    <scope>NUCLEOTIDE SEQUENCE [LARGE SCALE GENOMIC DNA]</scope>
    <source>
        <strain evidence="6 7">Ac Nc2</strain>
    </source>
</reference>
<dbReference type="InterPro" id="IPR012340">
    <property type="entry name" value="NA-bd_OB-fold"/>
</dbReference>
<evidence type="ECO:0000256" key="4">
    <source>
        <dbReference type="SAM" id="MobiDB-lite"/>
    </source>
</evidence>
<feature type="non-terminal residue" evidence="6">
    <location>
        <position position="1"/>
    </location>
</feature>
<dbReference type="PROSITE" id="PS01175">
    <property type="entry name" value="RIBONUCLEASE_II"/>
    <property type="match status" value="1"/>
</dbReference>
<dbReference type="Gene3D" id="2.40.50.140">
    <property type="entry name" value="Nucleic acid-binding proteins"/>
    <property type="match status" value="1"/>
</dbReference>
<dbReference type="InterPro" id="IPR022966">
    <property type="entry name" value="RNase_II/R_CS"/>
</dbReference>
<dbReference type="Proteomes" id="UP000053237">
    <property type="component" value="Unassembled WGS sequence"/>
</dbReference>
<protein>
    <recommendedName>
        <fullName evidence="2">DIS3-like exonuclease 1</fullName>
    </recommendedName>
</protein>
<feature type="region of interest" description="Disordered" evidence="4">
    <location>
        <begin position="621"/>
        <end position="655"/>
    </location>
</feature>
<comment type="cofactor">
    <cofactor evidence="1">
        <name>Mg(2+)</name>
        <dbReference type="ChEBI" id="CHEBI:18420"/>
    </cofactor>
</comment>
<dbReference type="InterPro" id="IPR001900">
    <property type="entry name" value="RNase_II/R"/>
</dbReference>
<feature type="compositionally biased region" description="Basic residues" evidence="4">
    <location>
        <begin position="644"/>
        <end position="655"/>
    </location>
</feature>
<dbReference type="EMBL" id="CAIX01000382">
    <property type="protein sequence ID" value="CCI50032.1"/>
    <property type="molecule type" value="Genomic_DNA"/>
</dbReference>
<evidence type="ECO:0000256" key="2">
    <source>
        <dbReference type="ARBA" id="ARBA00016366"/>
    </source>
</evidence>
<evidence type="ECO:0000313" key="7">
    <source>
        <dbReference type="Proteomes" id="UP000053237"/>
    </source>
</evidence>
<keyword evidence="7" id="KW-1185">Reference proteome</keyword>
<keyword evidence="3" id="KW-0460">Magnesium</keyword>
<dbReference type="OrthoDB" id="372421at2759"/>
<dbReference type="GO" id="GO:0006402">
    <property type="term" value="P:mRNA catabolic process"/>
    <property type="evidence" value="ECO:0007669"/>
    <property type="project" value="TreeGrafter"/>
</dbReference>
<dbReference type="Pfam" id="PF00773">
    <property type="entry name" value="RNB"/>
    <property type="match status" value="1"/>
</dbReference>
<comment type="caution">
    <text evidence="6">The sequence shown here is derived from an EMBL/GenBank/DDBJ whole genome shotgun (WGS) entry which is preliminary data.</text>
</comment>
<gene>
    <name evidence="6" type="ORF">BN9_115380</name>
</gene>
<dbReference type="AlphaFoldDB" id="A0A024GTK0"/>
<evidence type="ECO:0000256" key="1">
    <source>
        <dbReference type="ARBA" id="ARBA00001946"/>
    </source>
</evidence>
<evidence type="ECO:0000256" key="3">
    <source>
        <dbReference type="ARBA" id="ARBA00022842"/>
    </source>
</evidence>
<dbReference type="PANTHER" id="PTHR23355">
    <property type="entry name" value="RIBONUCLEASE"/>
    <property type="match status" value="1"/>
</dbReference>
<dbReference type="STRING" id="65357.A0A024GTK0"/>
<dbReference type="PANTHER" id="PTHR23355:SF30">
    <property type="entry name" value="DIS3-LIKE EXONUCLEASE 1"/>
    <property type="match status" value="1"/>
</dbReference>
<organism evidence="6 7">
    <name type="scientific">Albugo candida</name>
    <dbReference type="NCBI Taxonomy" id="65357"/>
    <lineage>
        <taxon>Eukaryota</taxon>
        <taxon>Sar</taxon>
        <taxon>Stramenopiles</taxon>
        <taxon>Oomycota</taxon>
        <taxon>Peronosporomycetes</taxon>
        <taxon>Albuginales</taxon>
        <taxon>Albuginaceae</taxon>
        <taxon>Albugo</taxon>
    </lineage>
</organism>
<dbReference type="InterPro" id="IPR050180">
    <property type="entry name" value="RNR_Ribonuclease"/>
</dbReference>
<dbReference type="GO" id="GO:0000175">
    <property type="term" value="F:3'-5'-RNA exonuclease activity"/>
    <property type="evidence" value="ECO:0007669"/>
    <property type="project" value="TreeGrafter"/>
</dbReference>
<name>A0A024GTK0_9STRA</name>
<evidence type="ECO:0000313" key="6">
    <source>
        <dbReference type="EMBL" id="CCI50032.1"/>
    </source>
</evidence>
<dbReference type="InParanoid" id="A0A024GTK0"/>
<dbReference type="GO" id="GO:0003723">
    <property type="term" value="F:RNA binding"/>
    <property type="evidence" value="ECO:0007669"/>
    <property type="project" value="InterPro"/>
</dbReference>
<sequence length="655" mass="73554">VVEEKTWIGRTVIRSCASLTYEQAHQILYNKPIDASAIADNVGMAGGPIPDAAKGHLQQALPLLTRIALTTSSDLKNPGVSVSSSESLEIHHTIAEIMILTNTTVAKKIIRAIPQHALLRRHVPPSSNRFSQAVDIARLKGIEFDTSNNFTLQQSLINCENSGVMDTKTMAFLKALVVREMQQAKYICAHEALSAPRMMGANSSDFDNRIGHYGLGVECYTHFTSPIRRYADIVVHRQLLHVIQQSPENVETATTLSAPRSYSMPLDEADELLDDLIAHVHGQLVERTSEETSTFTTIDIPALPLTDLIQMTHHLNVRHRNAKRASQQCKELFLALYFSENKIVTVGIITSLKENGFLVYLPKYDLRGPVYLCDRDNRVQINPSLCGVPWQDSSEPTGTFAKSEHIRHIPHAKICMGEDKKRLSLYTADAHPTETPMCQFTEFQHVEVQILCNKIDAQSVRVEPFQFLLIGIPGKKTPHHSQDKFSLENHMGEQRWKACFIENTPRGSFHDRPDSPSLKNLYAMITKLKANQLQHITLYNKKTIDSRERAKVKQKGPGRLIFGSATSDLSKPSCSSYQASYTKSGLSTRSPELEEAMQIRRGITQPNSKYASNVVAEMEKDDTLGRRLGQAVQSRNHKLQAEKRHARKNQQRKTK</sequence>
<proteinExistence type="predicted"/>